<accession>A0A0F4ZCL9</accession>
<comment type="caution">
    <text evidence="6">The sequence shown here is derived from an EMBL/GenBank/DDBJ whole genome shotgun (WGS) entry which is preliminary data.</text>
</comment>
<dbReference type="InterPro" id="IPR051127">
    <property type="entry name" value="Fungal_SecMet_Regulators"/>
</dbReference>
<evidence type="ECO:0000259" key="5">
    <source>
        <dbReference type="SMART" id="SM00906"/>
    </source>
</evidence>
<evidence type="ECO:0000256" key="4">
    <source>
        <dbReference type="SAM" id="MobiDB-lite"/>
    </source>
</evidence>
<dbReference type="PANTHER" id="PTHR47424">
    <property type="entry name" value="REGULATORY PROTEIN GAL4"/>
    <property type="match status" value="1"/>
</dbReference>
<dbReference type="SMART" id="SM00906">
    <property type="entry name" value="Fungal_trans"/>
    <property type="match status" value="1"/>
</dbReference>
<keyword evidence="7" id="KW-1185">Reference proteome</keyword>
<feature type="region of interest" description="Disordered" evidence="4">
    <location>
        <begin position="20"/>
        <end position="42"/>
    </location>
</feature>
<dbReference type="GO" id="GO:0000981">
    <property type="term" value="F:DNA-binding transcription factor activity, RNA polymerase II-specific"/>
    <property type="evidence" value="ECO:0007669"/>
    <property type="project" value="TreeGrafter"/>
</dbReference>
<evidence type="ECO:0000313" key="6">
    <source>
        <dbReference type="EMBL" id="KKA28314.1"/>
    </source>
</evidence>
<protein>
    <recommendedName>
        <fullName evidence="5">Xylanolytic transcriptional activator regulatory domain-containing protein</fullName>
    </recommendedName>
</protein>
<dbReference type="GO" id="GO:0005634">
    <property type="term" value="C:nucleus"/>
    <property type="evidence" value="ECO:0007669"/>
    <property type="project" value="TreeGrafter"/>
</dbReference>
<dbReference type="GO" id="GO:0000978">
    <property type="term" value="F:RNA polymerase II cis-regulatory region sequence-specific DNA binding"/>
    <property type="evidence" value="ECO:0007669"/>
    <property type="project" value="TreeGrafter"/>
</dbReference>
<dbReference type="InterPro" id="IPR007219">
    <property type="entry name" value="XnlR_reg_dom"/>
</dbReference>
<name>A0A0F4ZCL9_9PEZI</name>
<keyword evidence="2" id="KW-0804">Transcription</keyword>
<reference evidence="6 7" key="1">
    <citation type="submission" date="2015-03" db="EMBL/GenBank/DDBJ databases">
        <authorList>
            <person name="Radwan O."/>
            <person name="Al-Naeli F.A."/>
            <person name="Rendon G.A."/>
            <person name="Fields C."/>
        </authorList>
    </citation>
    <scope>NUCLEOTIDE SEQUENCE [LARGE SCALE GENOMIC DNA]</scope>
    <source>
        <strain evidence="6">CR-DP1</strain>
    </source>
</reference>
<feature type="domain" description="Xylanolytic transcriptional activator regulatory" evidence="5">
    <location>
        <begin position="344"/>
        <end position="421"/>
    </location>
</feature>
<organism evidence="6 7">
    <name type="scientific">Thielaviopsis punctulata</name>
    <dbReference type="NCBI Taxonomy" id="72032"/>
    <lineage>
        <taxon>Eukaryota</taxon>
        <taxon>Fungi</taxon>
        <taxon>Dikarya</taxon>
        <taxon>Ascomycota</taxon>
        <taxon>Pezizomycotina</taxon>
        <taxon>Sordariomycetes</taxon>
        <taxon>Hypocreomycetidae</taxon>
        <taxon>Microascales</taxon>
        <taxon>Ceratocystidaceae</taxon>
        <taxon>Thielaviopsis</taxon>
    </lineage>
</organism>
<dbReference type="CDD" id="cd12148">
    <property type="entry name" value="fungal_TF_MHR"/>
    <property type="match status" value="1"/>
</dbReference>
<feature type="compositionally biased region" description="Pro residues" evidence="4">
    <location>
        <begin position="24"/>
        <end position="36"/>
    </location>
</feature>
<keyword evidence="1" id="KW-0805">Transcription regulation</keyword>
<gene>
    <name evidence="6" type="ORF">TD95_003021</name>
</gene>
<dbReference type="OrthoDB" id="3362851at2759"/>
<evidence type="ECO:0000313" key="7">
    <source>
        <dbReference type="Proteomes" id="UP000033483"/>
    </source>
</evidence>
<dbReference type="EMBL" id="LAEV01001354">
    <property type="protein sequence ID" value="KKA28314.1"/>
    <property type="molecule type" value="Genomic_DNA"/>
</dbReference>
<proteinExistence type="predicted"/>
<dbReference type="GO" id="GO:0008270">
    <property type="term" value="F:zinc ion binding"/>
    <property type="evidence" value="ECO:0007669"/>
    <property type="project" value="InterPro"/>
</dbReference>
<dbReference type="Pfam" id="PF04082">
    <property type="entry name" value="Fungal_trans"/>
    <property type="match status" value="1"/>
</dbReference>
<evidence type="ECO:0000256" key="1">
    <source>
        <dbReference type="ARBA" id="ARBA00023015"/>
    </source>
</evidence>
<dbReference type="Proteomes" id="UP000033483">
    <property type="component" value="Unassembled WGS sequence"/>
</dbReference>
<dbReference type="AlphaFoldDB" id="A0A0F4ZCL9"/>
<dbReference type="GO" id="GO:0006351">
    <property type="term" value="P:DNA-templated transcription"/>
    <property type="evidence" value="ECO:0007669"/>
    <property type="project" value="InterPro"/>
</dbReference>
<dbReference type="PANTHER" id="PTHR47424:SF5">
    <property type="entry name" value="ZN(II)2CYS6 TRANSCRIPTION FACTOR (EUROFUNG)"/>
    <property type="match status" value="1"/>
</dbReference>
<sequence>MPPMAQLSAQSGMFHTFQGVAPRKQPPGPRVKPVPIPGAKRVTTPHACTECKRRKISRIPKKCVYDKHRQRVVPSRKVVESLSQSLEEYRSVVKQLFPKHEIQDLLKLSRQQLLALATEQPTALTNIVPSITTDSTLSYDVSNVEPISTHAAKWDEEQGYHEPVSSEADDANSLGLHVNRPTSSLETSSVKFTLIIMLKIQPALRSSSSVYSLQDLPESVADHSHITSKNLQKIVWTWKGQTLVDAYFKRVHILIPMLDEPRFRADYLSGHRTDAPWLALLNMVFAMGSIAALKSDDYSHVHYYNTAMEYLPADSLDSIHIESIQALAIAGGYYLHYINKPSIANAVLGSAIRMASTLGLDRQNLPQQDVSPVDKEIRQRTWWSLFCLDTLASIILSRPSFGRWSPSVTIQPPEFSILQNNDSAQHAGVFPLAEDAAFCKIATQIQDLLAVSPILNPADRCNLDQQLLTWYNNLPWLLRTNDACSEPLALARCIMKWRYYNCRMFLHRPTLFNLASSNADLAAISGQDLVVIETCRNLSKDMVKCIGDEWSRNQVSGWNAVWFLYQAVMVPLISLFWQPHSSGAVEWRLQIESVLELLQAMEEWSLSARRSREIVCGMYRAALKTKTSHQHGMLSGTIPSDIQDIILRLREGFMAPLEDAEVEEIAITDLFNQCNIWSSDLLFGQQAPLDQTPLSDLNSLDSVITSNLMNIGAEGVGVGSYE</sequence>
<evidence type="ECO:0000256" key="3">
    <source>
        <dbReference type="ARBA" id="ARBA00023242"/>
    </source>
</evidence>
<keyword evidence="3" id="KW-0539">Nucleus</keyword>
<evidence type="ECO:0000256" key="2">
    <source>
        <dbReference type="ARBA" id="ARBA00023163"/>
    </source>
</evidence>
<dbReference type="GO" id="GO:0000435">
    <property type="term" value="P:positive regulation of transcription from RNA polymerase II promoter by galactose"/>
    <property type="evidence" value="ECO:0007669"/>
    <property type="project" value="TreeGrafter"/>
</dbReference>